<dbReference type="Pfam" id="PF13439">
    <property type="entry name" value="Glyco_transf_4"/>
    <property type="match status" value="1"/>
</dbReference>
<feature type="domain" description="Glycosyltransferase subfamily 4-like N-terminal" evidence="2">
    <location>
        <begin position="15"/>
        <end position="165"/>
    </location>
</feature>
<dbReference type="STRING" id="1216006.VA7868_02580"/>
<protein>
    <submittedName>
        <fullName evidence="3">Mannosylfructose-phosphate synthase</fullName>
        <ecNumber evidence="3">2.4.1.246</ecNumber>
    </submittedName>
</protein>
<dbReference type="Pfam" id="PF00534">
    <property type="entry name" value="Glycos_transf_1"/>
    <property type="match status" value="1"/>
</dbReference>
<dbReference type="EMBL" id="FQXZ01000027">
    <property type="protein sequence ID" value="SHI22103.1"/>
    <property type="molecule type" value="Genomic_DNA"/>
</dbReference>
<reference evidence="3 4" key="1">
    <citation type="submission" date="2016-11" db="EMBL/GenBank/DDBJ databases">
        <authorList>
            <person name="Jaros S."/>
            <person name="Januszkiewicz K."/>
            <person name="Wedrychowicz H."/>
        </authorList>
    </citation>
    <scope>NUCLEOTIDE SEQUENCE [LARGE SCALE GENOMIC DNA]</scope>
    <source>
        <strain evidence="3 4">CECT 7868</strain>
    </source>
</reference>
<dbReference type="PANTHER" id="PTHR45947:SF3">
    <property type="entry name" value="SULFOQUINOVOSYL TRANSFERASE SQD2"/>
    <property type="match status" value="1"/>
</dbReference>
<dbReference type="InterPro" id="IPR050194">
    <property type="entry name" value="Glycosyltransferase_grp1"/>
</dbReference>
<evidence type="ECO:0000313" key="4">
    <source>
        <dbReference type="Proteomes" id="UP000184608"/>
    </source>
</evidence>
<evidence type="ECO:0000313" key="3">
    <source>
        <dbReference type="EMBL" id="SHI22103.1"/>
    </source>
</evidence>
<dbReference type="AlphaFoldDB" id="A0A1M5ZDM4"/>
<accession>A0A1M5ZDM4</accession>
<gene>
    <name evidence="3" type="primary">mfpsA</name>
    <name evidence="3" type="ORF">VA7868_02580</name>
</gene>
<evidence type="ECO:0000259" key="1">
    <source>
        <dbReference type="Pfam" id="PF00534"/>
    </source>
</evidence>
<dbReference type="SUPFAM" id="SSF53756">
    <property type="entry name" value="UDP-Glycosyltransferase/glycogen phosphorylase"/>
    <property type="match status" value="1"/>
</dbReference>
<dbReference type="Gene3D" id="3.40.50.2000">
    <property type="entry name" value="Glycogen Phosphorylase B"/>
    <property type="match status" value="2"/>
</dbReference>
<keyword evidence="4" id="KW-1185">Reference proteome</keyword>
<name>A0A1M5ZDM4_9VIBR</name>
<dbReference type="InterPro" id="IPR028098">
    <property type="entry name" value="Glyco_trans_4-like_N"/>
</dbReference>
<dbReference type="EC" id="2.4.1.246" evidence="3"/>
<keyword evidence="3" id="KW-0808">Transferase</keyword>
<organism evidence="3 4">
    <name type="scientific">Vibrio aerogenes CECT 7868</name>
    <dbReference type="NCBI Taxonomy" id="1216006"/>
    <lineage>
        <taxon>Bacteria</taxon>
        <taxon>Pseudomonadati</taxon>
        <taxon>Pseudomonadota</taxon>
        <taxon>Gammaproteobacteria</taxon>
        <taxon>Vibrionales</taxon>
        <taxon>Vibrionaceae</taxon>
        <taxon>Vibrio</taxon>
    </lineage>
</organism>
<sequence>MATPVILHICLSEGWGGLEMYPIRVGSRLSQAGYQIFGLCLQKTQVHHKMKQSGIPVFSAKSKSTLLSRDFFSLVRWIKARKITVIHCHKSGDLVFGRLIRLFCPVRVVFTEHMGSRREKKDVYHRWVYRGVDLVLSVSDSTYRRNIHALPVPEEKVSRLWLGTDIPDVLSGMQENIAEIKRDMGIPDSLTILGTVGRICEGKGHIELVRAFRLIEQQYPRTLLVIVGGVHAYEGCDQRYLQRLKQVITELRLEDKVIFTGFMSDVQQALSVIDVVCLPYANEAFGLTAIEAMAAQKPIVGANTGAFPEIFAETALLCNPRDEQDIANQVMTLMTEKNLADCLAGHARRRAVHEFSMEKHIQGLIDFYSDLVSRSVVLAAGLE</sequence>
<dbReference type="GO" id="GO:0103011">
    <property type="term" value="F:mannosylfructose-phosphate synthase activity"/>
    <property type="evidence" value="ECO:0007669"/>
    <property type="project" value="UniProtKB-EC"/>
</dbReference>
<dbReference type="Proteomes" id="UP000184608">
    <property type="component" value="Unassembled WGS sequence"/>
</dbReference>
<dbReference type="PANTHER" id="PTHR45947">
    <property type="entry name" value="SULFOQUINOVOSYL TRANSFERASE SQD2"/>
    <property type="match status" value="1"/>
</dbReference>
<dbReference type="InterPro" id="IPR001296">
    <property type="entry name" value="Glyco_trans_1"/>
</dbReference>
<feature type="domain" description="Glycosyl transferase family 1" evidence="1">
    <location>
        <begin position="178"/>
        <end position="348"/>
    </location>
</feature>
<dbReference type="OrthoDB" id="9775208at2"/>
<proteinExistence type="predicted"/>
<evidence type="ECO:0000259" key="2">
    <source>
        <dbReference type="Pfam" id="PF13439"/>
    </source>
</evidence>
<dbReference type="RefSeq" id="WP_073604233.1">
    <property type="nucleotide sequence ID" value="NZ_FQXZ01000027.1"/>
</dbReference>
<keyword evidence="3" id="KW-0328">Glycosyltransferase</keyword>
<dbReference type="CDD" id="cd03801">
    <property type="entry name" value="GT4_PimA-like"/>
    <property type="match status" value="1"/>
</dbReference>